<dbReference type="AlphaFoldDB" id="A0A9N7MSZ0"/>
<dbReference type="Proteomes" id="UP001153555">
    <property type="component" value="Unassembled WGS sequence"/>
</dbReference>
<protein>
    <recommendedName>
        <fullName evidence="4">No apical meristem-associated C-terminal domain-containing protein</fullName>
    </recommendedName>
</protein>
<sequence length="111" mass="12741">MERAKILFMQDPKNKTSQPFKYEHVWTIMKDSVLFECTLQRRSLTMSQHSGLPESPISPNPELFNFSINLSDENTSGGTSSQRPEGVKKTKLKRKKKRDDVSVVVKTIKEV</sequence>
<dbReference type="OrthoDB" id="1225588at2759"/>
<comment type="caution">
    <text evidence="2">The sequence shown here is derived from an EMBL/GenBank/DDBJ whole genome shotgun (WGS) entry which is preliminary data.</text>
</comment>
<evidence type="ECO:0000256" key="1">
    <source>
        <dbReference type="SAM" id="MobiDB-lite"/>
    </source>
</evidence>
<reference evidence="2" key="1">
    <citation type="submission" date="2019-12" db="EMBL/GenBank/DDBJ databases">
        <authorList>
            <person name="Scholes J."/>
        </authorList>
    </citation>
    <scope>NUCLEOTIDE SEQUENCE</scope>
</reference>
<name>A0A9N7MSZ0_STRHE</name>
<evidence type="ECO:0008006" key="4">
    <source>
        <dbReference type="Google" id="ProtNLM"/>
    </source>
</evidence>
<keyword evidence="3" id="KW-1185">Reference proteome</keyword>
<accession>A0A9N7MSZ0</accession>
<proteinExistence type="predicted"/>
<evidence type="ECO:0000313" key="2">
    <source>
        <dbReference type="EMBL" id="CAA0813351.1"/>
    </source>
</evidence>
<feature type="region of interest" description="Disordered" evidence="1">
    <location>
        <begin position="47"/>
        <end position="94"/>
    </location>
</feature>
<organism evidence="2 3">
    <name type="scientific">Striga hermonthica</name>
    <name type="common">Purple witchweed</name>
    <name type="synonym">Buchnera hermonthica</name>
    <dbReference type="NCBI Taxonomy" id="68872"/>
    <lineage>
        <taxon>Eukaryota</taxon>
        <taxon>Viridiplantae</taxon>
        <taxon>Streptophyta</taxon>
        <taxon>Embryophyta</taxon>
        <taxon>Tracheophyta</taxon>
        <taxon>Spermatophyta</taxon>
        <taxon>Magnoliopsida</taxon>
        <taxon>eudicotyledons</taxon>
        <taxon>Gunneridae</taxon>
        <taxon>Pentapetalae</taxon>
        <taxon>asterids</taxon>
        <taxon>lamiids</taxon>
        <taxon>Lamiales</taxon>
        <taxon>Orobanchaceae</taxon>
        <taxon>Buchnereae</taxon>
        <taxon>Striga</taxon>
    </lineage>
</organism>
<feature type="compositionally biased region" description="Polar residues" evidence="1">
    <location>
        <begin position="66"/>
        <end position="83"/>
    </location>
</feature>
<dbReference type="EMBL" id="CACSLK010011313">
    <property type="protein sequence ID" value="CAA0813351.1"/>
    <property type="molecule type" value="Genomic_DNA"/>
</dbReference>
<feature type="non-terminal residue" evidence="2">
    <location>
        <position position="111"/>
    </location>
</feature>
<evidence type="ECO:0000313" key="3">
    <source>
        <dbReference type="Proteomes" id="UP001153555"/>
    </source>
</evidence>
<gene>
    <name evidence="2" type="ORF">SHERM_13910</name>
</gene>